<comment type="caution">
    <text evidence="13">The sequence shown here is derived from an EMBL/GenBank/DDBJ whole genome shotgun (WGS) entry which is preliminary data.</text>
</comment>
<comment type="similarity">
    <text evidence="2 9">Belongs to the aconitase/IPM isomerase family.</text>
</comment>
<dbReference type="NCBIfam" id="TIGR01340">
    <property type="entry name" value="aconitase_mito"/>
    <property type="match status" value="1"/>
</dbReference>
<dbReference type="GO" id="GO:0005739">
    <property type="term" value="C:mitochondrion"/>
    <property type="evidence" value="ECO:0007669"/>
    <property type="project" value="UniProtKB-SubCell"/>
</dbReference>
<evidence type="ECO:0000256" key="5">
    <source>
        <dbReference type="ARBA" id="ARBA00023004"/>
    </source>
</evidence>
<evidence type="ECO:0000256" key="6">
    <source>
        <dbReference type="ARBA" id="ARBA00023014"/>
    </source>
</evidence>
<name>A0A0F4GMD2_9PEZI</name>
<dbReference type="GO" id="GO:0003994">
    <property type="term" value="F:aconitate hydratase activity"/>
    <property type="evidence" value="ECO:0007669"/>
    <property type="project" value="InterPro"/>
</dbReference>
<dbReference type="PRINTS" id="PR00415">
    <property type="entry name" value="ACONITASE"/>
</dbReference>
<dbReference type="FunFam" id="3.20.19.10:FF:000002">
    <property type="entry name" value="Aconitate hydratase, mitochondrial"/>
    <property type="match status" value="1"/>
</dbReference>
<dbReference type="Pfam" id="PF00694">
    <property type="entry name" value="Aconitase_C"/>
    <property type="match status" value="1"/>
</dbReference>
<dbReference type="FunFam" id="3.40.1060.10:FF:000001">
    <property type="entry name" value="Aconitate hydratase, mitochondrial"/>
    <property type="match status" value="1"/>
</dbReference>
<dbReference type="PANTHER" id="PTHR43160:SF2">
    <property type="entry name" value="HOMOCITRATE DEHYDRATASE, MITOCHONDRIAL"/>
    <property type="match status" value="1"/>
</dbReference>
<feature type="domain" description="Aconitase A/isopropylmalate dehydratase small subunit swivel" evidence="12">
    <location>
        <begin position="609"/>
        <end position="736"/>
    </location>
</feature>
<keyword evidence="8 9" id="KW-0456">Lyase</keyword>
<dbReference type="OrthoDB" id="2224430at2759"/>
<dbReference type="InterPro" id="IPR015928">
    <property type="entry name" value="Aconitase/3IPM_dehydase_swvl"/>
</dbReference>
<dbReference type="GO" id="GO:0006099">
    <property type="term" value="P:tricarboxylic acid cycle"/>
    <property type="evidence" value="ECO:0007669"/>
    <property type="project" value="EnsemblFungi"/>
</dbReference>
<organism evidence="13 14">
    <name type="scientific">Zymoseptoria brevis</name>
    <dbReference type="NCBI Taxonomy" id="1047168"/>
    <lineage>
        <taxon>Eukaryota</taxon>
        <taxon>Fungi</taxon>
        <taxon>Dikarya</taxon>
        <taxon>Ascomycota</taxon>
        <taxon>Pezizomycotina</taxon>
        <taxon>Dothideomycetes</taxon>
        <taxon>Dothideomycetidae</taxon>
        <taxon>Mycosphaerellales</taxon>
        <taxon>Mycosphaerellaceae</taxon>
        <taxon>Zymoseptoria</taxon>
    </lineage>
</organism>
<dbReference type="Gene3D" id="3.40.1060.10">
    <property type="entry name" value="Aconitase, Domain 2"/>
    <property type="match status" value="1"/>
</dbReference>
<dbReference type="Gene3D" id="3.20.19.10">
    <property type="entry name" value="Aconitase, domain 4"/>
    <property type="match status" value="1"/>
</dbReference>
<keyword evidence="5 9" id="KW-0408">Iron</keyword>
<dbReference type="FunFam" id="3.30.499.10:FF:000003">
    <property type="entry name" value="Aconitate hydratase, mitochondrial"/>
    <property type="match status" value="1"/>
</dbReference>
<comment type="subcellular location">
    <subcellularLocation>
        <location evidence="1 9">Mitochondrion</location>
    </subcellularLocation>
</comment>
<sequence>MLAARRAAVLHGRPSLLSLPAPLRQQLQRSLATAADQSSTPAASDVASRTPPYPKLLKRLSAVRRILPSRPLTLSEKILFSHLDNPEESLLEGTNNGSDIRSNATLKLKPDRVAMQDASAQMALLQFMSCGMPTTAVPASIHCDHMIVGEKGADLDLPNSIKGNKEVYDFLESAGKRYGIEFWPPGAGIIHQTVLENYAAPGLMMLGTDSHTPNGGGLGAIAIGVGGADAVDALVDAPWELKAPKIRGVRLEGQLSGWATPKDVILALAGKLTVRGGTGYITEYFGPGVATLSCTGMATICNMGAEIGATTSIFPYTSSSHGPYLRSTHRGSIAEQADTIASSPGPHNLLAADSDCKYDDVVTINLSDLEPRINGPFTPDLSTPLSMFKDTVEKNQWPKTFGAGLIGSCTNSSYADMTRCESLVQQASAAGLKPKADFFITPGSEQIRATLARDDTLDTFTEAGGLVLANACGPCIGQWSRTDGVKKGENNAIFSSYNRNFPARNDGNAKTMNFLASPELVTAMSYAGRTDFNPITDSLTTPSGETFKFDPPTGIDLPSAGFASGNPLFRPTPPIPNPEVSVAVSPTSSRLALLEPFEPFPDSDLQGLKVLAKVKGQCTTDTISAAGPWLKYKGHLPNISENTLIGALSADTNEVNSVRDVDGSSHTIPELASKWKSQGQSWLVVAEHNYGEGSAREHAALQPRYLGGKIILTKSFARIHETNLKKQGVVPLTFADEKDYDLFEGGDEVSTEGLRDVLKGGEGEVVLVLKKRSGETHRVKVKHTMSKDQRGFILAGSALNLLAKKGAQKAYSDGDKV</sequence>
<dbReference type="InterPro" id="IPR036008">
    <property type="entry name" value="Aconitase_4Fe-4S_dom"/>
</dbReference>
<evidence type="ECO:0000256" key="9">
    <source>
        <dbReference type="RuleBase" id="RU362107"/>
    </source>
</evidence>
<dbReference type="AlphaFoldDB" id="A0A0F4GMD2"/>
<evidence type="ECO:0000256" key="8">
    <source>
        <dbReference type="ARBA" id="ARBA00023239"/>
    </source>
</evidence>
<evidence type="ECO:0000256" key="4">
    <source>
        <dbReference type="ARBA" id="ARBA00022946"/>
    </source>
</evidence>
<dbReference type="SUPFAM" id="SSF53732">
    <property type="entry name" value="Aconitase iron-sulfur domain"/>
    <property type="match status" value="1"/>
</dbReference>
<dbReference type="InterPro" id="IPR050926">
    <property type="entry name" value="Aconitase/IPM_isomerase"/>
</dbReference>
<keyword evidence="6 9" id="KW-0411">Iron-sulfur</keyword>
<evidence type="ECO:0000256" key="7">
    <source>
        <dbReference type="ARBA" id="ARBA00023128"/>
    </source>
</evidence>
<gene>
    <name evidence="13" type="ORF">TI39_contig405g00011</name>
</gene>
<proteinExistence type="inferred from homology"/>
<keyword evidence="3 9" id="KW-0479">Metal-binding</keyword>
<dbReference type="NCBIfam" id="NF005558">
    <property type="entry name" value="PRK07229.1"/>
    <property type="match status" value="1"/>
</dbReference>
<evidence type="ECO:0000256" key="10">
    <source>
        <dbReference type="SAM" id="MobiDB-lite"/>
    </source>
</evidence>
<accession>A0A0F4GMD2</accession>
<dbReference type="GO" id="GO:0051539">
    <property type="term" value="F:4 iron, 4 sulfur cluster binding"/>
    <property type="evidence" value="ECO:0007669"/>
    <property type="project" value="UniProtKB-UniRule"/>
</dbReference>
<dbReference type="STRING" id="1047168.A0A0F4GMD2"/>
<dbReference type="EMBL" id="LAFY01000397">
    <property type="protein sequence ID" value="KJX98574.1"/>
    <property type="molecule type" value="Genomic_DNA"/>
</dbReference>
<feature type="region of interest" description="Disordered" evidence="10">
    <location>
        <begin position="28"/>
        <end position="51"/>
    </location>
</feature>
<dbReference type="InterPro" id="IPR001030">
    <property type="entry name" value="Acoase/IPM_deHydtase_lsu_aba"/>
</dbReference>
<dbReference type="Gene3D" id="3.30.499.10">
    <property type="entry name" value="Aconitase, domain 3"/>
    <property type="match status" value="2"/>
</dbReference>
<protein>
    <recommendedName>
        <fullName evidence="9">Aconitate hydratase, mitochondrial</fullName>
        <shortName evidence="9">Aconitase</shortName>
        <ecNumber evidence="9">4.2.1.-</ecNumber>
    </recommendedName>
</protein>
<keyword evidence="14" id="KW-1185">Reference proteome</keyword>
<keyword evidence="7 9" id="KW-0496">Mitochondrion</keyword>
<dbReference type="GO" id="GO:0032543">
    <property type="term" value="P:mitochondrial translation"/>
    <property type="evidence" value="ECO:0007669"/>
    <property type="project" value="EnsemblFungi"/>
</dbReference>
<evidence type="ECO:0000256" key="2">
    <source>
        <dbReference type="ARBA" id="ARBA00007185"/>
    </source>
</evidence>
<dbReference type="SUPFAM" id="SSF52016">
    <property type="entry name" value="LeuD/IlvD-like"/>
    <property type="match status" value="1"/>
</dbReference>
<keyword evidence="4 9" id="KW-0809">Transit peptide</keyword>
<evidence type="ECO:0000313" key="14">
    <source>
        <dbReference type="Proteomes" id="UP000033647"/>
    </source>
</evidence>
<reference evidence="13 14" key="1">
    <citation type="submission" date="2015-03" db="EMBL/GenBank/DDBJ databases">
        <title>RNA-seq based gene annotation and comparative genomics of four Zymoseptoria species reveal species-specific pathogenicity related genes and transposable element activity.</title>
        <authorList>
            <person name="Grandaubert J."/>
            <person name="Bhattacharyya A."/>
            <person name="Stukenbrock E.H."/>
        </authorList>
    </citation>
    <scope>NUCLEOTIDE SEQUENCE [LARGE SCALE GENOMIC DNA]</scope>
    <source>
        <strain evidence="13 14">Zb18110</strain>
    </source>
</reference>
<evidence type="ECO:0000313" key="13">
    <source>
        <dbReference type="EMBL" id="KJX98574.1"/>
    </source>
</evidence>
<evidence type="ECO:0000259" key="12">
    <source>
        <dbReference type="Pfam" id="PF00694"/>
    </source>
</evidence>
<dbReference type="PANTHER" id="PTHR43160">
    <property type="entry name" value="ACONITATE HYDRATASE B"/>
    <property type="match status" value="1"/>
</dbReference>
<evidence type="ECO:0000256" key="1">
    <source>
        <dbReference type="ARBA" id="ARBA00004173"/>
    </source>
</evidence>
<dbReference type="InterPro" id="IPR018136">
    <property type="entry name" value="Aconitase_4Fe-4S_BS"/>
</dbReference>
<dbReference type="InterPro" id="IPR000573">
    <property type="entry name" value="AconitaseA/IPMdHydase_ssu_swvl"/>
</dbReference>
<dbReference type="Proteomes" id="UP000033647">
    <property type="component" value="Unassembled WGS sequence"/>
</dbReference>
<dbReference type="PROSITE" id="PS01244">
    <property type="entry name" value="ACONITASE_2"/>
    <property type="match status" value="1"/>
</dbReference>
<dbReference type="InterPro" id="IPR015931">
    <property type="entry name" value="Acnase/IPM_dHydase_lsu_aba_1/3"/>
</dbReference>
<dbReference type="Pfam" id="PF00330">
    <property type="entry name" value="Aconitase"/>
    <property type="match status" value="1"/>
</dbReference>
<dbReference type="FunFam" id="3.30.499.10:FF:000004">
    <property type="entry name" value="Aconitate hydratase, mitochondrial"/>
    <property type="match status" value="1"/>
</dbReference>
<dbReference type="InterPro" id="IPR006248">
    <property type="entry name" value="Aconitase_mito-like"/>
</dbReference>
<dbReference type="GO" id="GO:0046872">
    <property type="term" value="F:metal ion binding"/>
    <property type="evidence" value="ECO:0007669"/>
    <property type="project" value="UniProtKB-UniRule"/>
</dbReference>
<dbReference type="InterPro" id="IPR015932">
    <property type="entry name" value="Aconitase_dom2"/>
</dbReference>
<evidence type="ECO:0000259" key="11">
    <source>
        <dbReference type="Pfam" id="PF00330"/>
    </source>
</evidence>
<dbReference type="EC" id="4.2.1.-" evidence="9"/>
<comment type="cofactor">
    <cofactor evidence="9">
        <name>[4Fe-4S] cluster</name>
        <dbReference type="ChEBI" id="CHEBI:49883"/>
    </cofactor>
    <text evidence="9">Binds 1 [4Fe-4S] cluster per subunit.</text>
</comment>
<evidence type="ECO:0000256" key="3">
    <source>
        <dbReference type="ARBA" id="ARBA00022723"/>
    </source>
</evidence>
<dbReference type="GO" id="GO:0005829">
    <property type="term" value="C:cytosol"/>
    <property type="evidence" value="ECO:0007669"/>
    <property type="project" value="TreeGrafter"/>
</dbReference>
<dbReference type="GO" id="GO:0005634">
    <property type="term" value="C:nucleus"/>
    <property type="evidence" value="ECO:0007669"/>
    <property type="project" value="EnsemblFungi"/>
</dbReference>
<feature type="domain" description="Aconitase/3-isopropylmalate dehydratase large subunit alpha/beta/alpha" evidence="11">
    <location>
        <begin position="103"/>
        <end position="528"/>
    </location>
</feature>